<proteinExistence type="predicted"/>
<reference evidence="5 6" key="1">
    <citation type="journal article" date="2019" name="Int. J. Syst. Evol. Microbiol.">
        <title>The Global Catalogue of Microorganisms (GCM) 10K type strain sequencing project: providing services to taxonomists for standard genome sequencing and annotation.</title>
        <authorList>
            <consortium name="The Broad Institute Genomics Platform"/>
            <consortium name="The Broad Institute Genome Sequencing Center for Infectious Disease"/>
            <person name="Wu L."/>
            <person name="Ma J."/>
        </authorList>
    </citation>
    <scope>NUCLEOTIDE SEQUENCE [LARGE SCALE GENOMIC DNA]</scope>
    <source>
        <strain evidence="5 6">JCM 14969</strain>
    </source>
</reference>
<organism evidence="5 6">
    <name type="scientific">Kribbella sancticallisti</name>
    <dbReference type="NCBI Taxonomy" id="460087"/>
    <lineage>
        <taxon>Bacteria</taxon>
        <taxon>Bacillati</taxon>
        <taxon>Actinomycetota</taxon>
        <taxon>Actinomycetes</taxon>
        <taxon>Propionibacteriales</taxon>
        <taxon>Kribbellaceae</taxon>
        <taxon>Kribbella</taxon>
    </lineage>
</organism>
<feature type="short sequence motif" description="GXSXG" evidence="2">
    <location>
        <begin position="75"/>
        <end position="79"/>
    </location>
</feature>
<keyword evidence="6" id="KW-1185">Reference proteome</keyword>
<dbReference type="PROSITE" id="PS51635">
    <property type="entry name" value="PNPLA"/>
    <property type="match status" value="1"/>
</dbReference>
<keyword evidence="3" id="KW-1133">Transmembrane helix</keyword>
<accession>A0ABN2E749</accession>
<evidence type="ECO:0000256" key="1">
    <source>
        <dbReference type="ARBA" id="ARBA00023098"/>
    </source>
</evidence>
<keyword evidence="2" id="KW-0442">Lipid degradation</keyword>
<keyword evidence="3" id="KW-0472">Membrane</keyword>
<feature type="transmembrane region" description="Helical" evidence="3">
    <location>
        <begin position="788"/>
        <end position="807"/>
    </location>
</feature>
<protein>
    <recommendedName>
        <fullName evidence="4">PNPLA domain-containing protein</fullName>
    </recommendedName>
</protein>
<name>A0ABN2E749_9ACTN</name>
<dbReference type="SUPFAM" id="SSF52151">
    <property type="entry name" value="FabD/lysophospholipase-like"/>
    <property type="match status" value="1"/>
</dbReference>
<dbReference type="InterPro" id="IPR024282">
    <property type="entry name" value="DUF3376"/>
</dbReference>
<comment type="caution">
    <text evidence="5">The sequence shown here is derived from an EMBL/GenBank/DDBJ whole genome shotgun (WGS) entry which is preliminary data.</text>
</comment>
<feature type="domain" description="PNPLA" evidence="4">
    <location>
        <begin position="10"/>
        <end position="283"/>
    </location>
</feature>
<evidence type="ECO:0000313" key="6">
    <source>
        <dbReference type="Proteomes" id="UP001500393"/>
    </source>
</evidence>
<dbReference type="Pfam" id="PF11856">
    <property type="entry name" value="DUF3376"/>
    <property type="match status" value="1"/>
</dbReference>
<feature type="short sequence motif" description="DGA/G" evidence="2">
    <location>
        <begin position="270"/>
        <end position="272"/>
    </location>
</feature>
<comment type="caution">
    <text evidence="2">Lacks conserved residue(s) required for the propagation of feature annotation.</text>
</comment>
<evidence type="ECO:0000259" key="4">
    <source>
        <dbReference type="PROSITE" id="PS51635"/>
    </source>
</evidence>
<feature type="active site" description="Nucleophile" evidence="2">
    <location>
        <position position="77"/>
    </location>
</feature>
<dbReference type="InterPro" id="IPR002641">
    <property type="entry name" value="PNPLA_dom"/>
</dbReference>
<keyword evidence="2" id="KW-0378">Hydrolase</keyword>
<dbReference type="Proteomes" id="UP001500393">
    <property type="component" value="Unassembled WGS sequence"/>
</dbReference>
<dbReference type="Gene3D" id="3.40.1090.10">
    <property type="entry name" value="Cytosolic phospholipase A2 catalytic domain"/>
    <property type="match status" value="2"/>
</dbReference>
<keyword evidence="1 2" id="KW-0443">Lipid metabolism</keyword>
<evidence type="ECO:0000313" key="5">
    <source>
        <dbReference type="EMBL" id="GAA1598313.1"/>
    </source>
</evidence>
<evidence type="ECO:0000256" key="2">
    <source>
        <dbReference type="PROSITE-ProRule" id="PRU01161"/>
    </source>
</evidence>
<keyword evidence="3" id="KW-0812">Transmembrane</keyword>
<evidence type="ECO:0000256" key="3">
    <source>
        <dbReference type="SAM" id="Phobius"/>
    </source>
</evidence>
<feature type="transmembrane region" description="Helical" evidence="3">
    <location>
        <begin position="813"/>
        <end position="837"/>
    </location>
</feature>
<dbReference type="Pfam" id="PF01734">
    <property type="entry name" value="Patatin"/>
    <property type="match status" value="1"/>
</dbReference>
<sequence length="860" mass="93173">MTDHEIRIALVLNGGVSLAVWMGGVTHELDLIRRASGASTEPAAQPYDEVLAGRWRELCHRDGEQRRVVVDVIAGTSAGGLNGSLLATAISHGSTLDPDGDGGPWLRQRWVGLGSLEVGKLVPAVGVASSSVLDGKYFLKELKNLLDGVADAGKPNDAEPVTLFVTASGLGVQQFEAKDAAGQRFVVPDHRYLFCFTSETAASYDGKHRTFSFTEKNGLKDTNLLARAARASASFPAAFGPVLETPKLAATPPRMQPGAYQADSGAWLVDGGVLDNAPFGPVLDVVARRPVTGRASRYVLYVVPSAGIGSAATRLVDATEPNWRVAALSAVQFPREVDFRSDVEQLERLLLEADASWSDSQRLFDRCIEQPDERDRLRKAAELLQPAYSRGRAAGGVWEAVTIATHDQSTVLDAATALSESEIDDVLGTDHPWVPGPDGSTAPVTKDAAGNPVWAWGTGAAERVVRLVLRSLRTRIDSAEGDVRVDLERRLKATSDSLQKVLAVRDALAEELAEADLDLQPAGGAEAVAVGLNDIFEMLQVQRALGDEFAALIEVVGIDVVEAALEVEIVSRCTSARTPQQRSAPFQFLRLGPDIPLTLLDELPEGSIANDLKDRILYGTQVGHFGAFGAADWRRWDWLMGRLHCVAHLGAMLGADPEWVRETQRQVLESEDWKLEKVAERVQRLAEDFPVDAGLAALTTMRDELNTSREGVATTKGLADRMVDVSSGLSPAIGNWTKAMAGRKSKPDSWLLQVARWITEPARFSLWHRLVKNVELTPAKRPLIFQQWPPLALLGAGVLLLVVAGVVDLAAVRIIAALLAGLVLTVGASLFVMSWYVRRQRRRIRAWIETKMPPISSARK</sequence>
<dbReference type="InterPro" id="IPR016035">
    <property type="entry name" value="Acyl_Trfase/lysoPLipase"/>
</dbReference>
<feature type="active site" description="Proton acceptor" evidence="2">
    <location>
        <position position="270"/>
    </location>
</feature>
<dbReference type="RefSeq" id="WP_344219875.1">
    <property type="nucleotide sequence ID" value="NZ_BAAAOS010000048.1"/>
</dbReference>
<gene>
    <name evidence="5" type="ORF">GCM10009789_60360</name>
</gene>
<dbReference type="EMBL" id="BAAAOS010000048">
    <property type="protein sequence ID" value="GAA1598313.1"/>
    <property type="molecule type" value="Genomic_DNA"/>
</dbReference>